<name>A0AA39JU77_9AGAR</name>
<keyword evidence="4" id="KW-1185">Reference proteome</keyword>
<organism evidence="3 4">
    <name type="scientific">Armillaria borealis</name>
    <dbReference type="NCBI Taxonomy" id="47425"/>
    <lineage>
        <taxon>Eukaryota</taxon>
        <taxon>Fungi</taxon>
        <taxon>Dikarya</taxon>
        <taxon>Basidiomycota</taxon>
        <taxon>Agaricomycotina</taxon>
        <taxon>Agaricomycetes</taxon>
        <taxon>Agaricomycetidae</taxon>
        <taxon>Agaricales</taxon>
        <taxon>Marasmiineae</taxon>
        <taxon>Physalacriaceae</taxon>
        <taxon>Armillaria</taxon>
    </lineage>
</organism>
<feature type="domain" description="NGN" evidence="2">
    <location>
        <begin position="125"/>
        <end position="191"/>
    </location>
</feature>
<feature type="region of interest" description="Disordered" evidence="1">
    <location>
        <begin position="574"/>
        <end position="598"/>
    </location>
</feature>
<dbReference type="Proteomes" id="UP001175226">
    <property type="component" value="Unassembled WGS sequence"/>
</dbReference>
<evidence type="ECO:0000259" key="2">
    <source>
        <dbReference type="Pfam" id="PF03439"/>
    </source>
</evidence>
<evidence type="ECO:0000313" key="3">
    <source>
        <dbReference type="EMBL" id="KAK0447519.1"/>
    </source>
</evidence>
<dbReference type="Pfam" id="PF03439">
    <property type="entry name" value="Spt5-NGN"/>
    <property type="match status" value="1"/>
</dbReference>
<dbReference type="AlphaFoldDB" id="A0AA39JU77"/>
<protein>
    <recommendedName>
        <fullName evidence="2">NGN domain-containing protein</fullName>
    </recommendedName>
</protein>
<accession>A0AA39JU77</accession>
<evidence type="ECO:0000313" key="4">
    <source>
        <dbReference type="Proteomes" id="UP001175226"/>
    </source>
</evidence>
<dbReference type="InterPro" id="IPR036735">
    <property type="entry name" value="NGN_dom_sf"/>
</dbReference>
<gene>
    <name evidence="3" type="ORF">EV421DRAFT_1900901</name>
</gene>
<evidence type="ECO:0000256" key="1">
    <source>
        <dbReference type="SAM" id="MobiDB-lite"/>
    </source>
</evidence>
<proteinExistence type="predicted"/>
<dbReference type="GO" id="GO:0006354">
    <property type="term" value="P:DNA-templated transcription elongation"/>
    <property type="evidence" value="ECO:0007669"/>
    <property type="project" value="InterPro"/>
</dbReference>
<comment type="caution">
    <text evidence="3">The sequence shown here is derived from an EMBL/GenBank/DDBJ whole genome shotgun (WGS) entry which is preliminary data.</text>
</comment>
<dbReference type="Gene3D" id="3.30.70.940">
    <property type="entry name" value="NusG, N-terminal domain"/>
    <property type="match status" value="1"/>
</dbReference>
<sequence length="761" mass="85093">MDIPGGPSNMAISNNAKLLHKLSFLGFVLLLRVQRELDLEAGIDTVQDIESPSENEGSFIADEEYSDDEADSGIVNLSPAPLTQEQDQVWNSLLERAKARGNVRESTLVGEGSYDFRLLDDAPELWILSCIPGWEDIVVFHIGRSAPSELGIKAAFIMPHLDKQVWLEAEMSSALKTWLVDIPGVARRNQQVQLHAVAPETSRCALRSASSSLPIVNGAWAKVRRGQFKGEVGMVAKVYPWGCKVLLVPTLDTNAQKQSKNERQRLQSPDFGPKLFNHVGLHASIIGESRYRFRGLVYEHDLLARCFSFSQLVIAREIGNQIVTLFGQSRHPQVHRHVRGHPRVSEWCFQVGENVTQVGMGRSGSIHTVGEEGLDVQFAEGLFLIRWADVRKEFKVGQYVQITEGAPADRWCGWVHAFEGDLLQLISGSNSDEVEIRSVHPNTVIADIPPIGGMSFEASSVHFSIPTSTPVVPWNGTRVSVTAHGSSWRGKTGEVIDVNIMTDPRYPRPILQVLVQLDHYDANAPFPSRWFPYLDVVEADSWLPLNEAQPLSDADSFFSSRVPQTNVLQEKGRRIPPQPIAVEEPGNATPRPDPSERCLSPAWDPSSPDPIHWCLDPKLFGTKFCVQYNGRQIAATVRRGIDRKINCVRDDTPLKEVLDPTRVLPIHPKARHYDMFLVVSGEHRGKFVRSIQFTKRSASDKTDLNWNVAVVIPRAPFLEDEVTDDTIVLHSSMMTLAAETDDSKRLNLNVRKRLRQPAQDY</sequence>
<reference evidence="3" key="1">
    <citation type="submission" date="2023-06" db="EMBL/GenBank/DDBJ databases">
        <authorList>
            <consortium name="Lawrence Berkeley National Laboratory"/>
            <person name="Ahrendt S."/>
            <person name="Sahu N."/>
            <person name="Indic B."/>
            <person name="Wong-Bajracharya J."/>
            <person name="Merenyi Z."/>
            <person name="Ke H.-M."/>
            <person name="Monk M."/>
            <person name="Kocsube S."/>
            <person name="Drula E."/>
            <person name="Lipzen A."/>
            <person name="Balint B."/>
            <person name="Henrissat B."/>
            <person name="Andreopoulos B."/>
            <person name="Martin F.M."/>
            <person name="Harder C.B."/>
            <person name="Rigling D."/>
            <person name="Ford K.L."/>
            <person name="Foster G.D."/>
            <person name="Pangilinan J."/>
            <person name="Papanicolaou A."/>
            <person name="Barry K."/>
            <person name="LaButti K."/>
            <person name="Viragh M."/>
            <person name="Koriabine M."/>
            <person name="Yan M."/>
            <person name="Riley R."/>
            <person name="Champramary S."/>
            <person name="Plett K.L."/>
            <person name="Tsai I.J."/>
            <person name="Slot J."/>
            <person name="Sipos G."/>
            <person name="Plett J."/>
            <person name="Nagy L.G."/>
            <person name="Grigoriev I.V."/>
        </authorList>
    </citation>
    <scope>NUCLEOTIDE SEQUENCE</scope>
    <source>
        <strain evidence="3">FPL87.14</strain>
    </source>
</reference>
<dbReference type="InterPro" id="IPR005100">
    <property type="entry name" value="NGN-domain"/>
</dbReference>
<dbReference type="EMBL" id="JAUEPT010000011">
    <property type="protein sequence ID" value="KAK0447519.1"/>
    <property type="molecule type" value="Genomic_DNA"/>
</dbReference>